<sequence>MKKVFMGIGLILMVVLVGCTPEQKINETGVNQTMNNKDLIVEWAPIYTAGGKQIIDVNSQEYQDILVATKIIMLSNINSDGKVTLTTNGAGYIKDDESGSTFYLLTLLTNRTDKHITSIHYDIQVVLNASGEILTEASFDISDDVYGKSIDPNTGYMALLPFSRAPEKTAGTRYDKNEITVQTNVTYDTVEN</sequence>
<gene>
    <name evidence="1" type="ORF">BMT55_08145</name>
</gene>
<accession>A0ABX4XND8</accession>
<dbReference type="EMBL" id="MPDH01000007">
    <property type="protein sequence ID" value="PNP92530.1"/>
    <property type="molecule type" value="Genomic_DNA"/>
</dbReference>
<evidence type="ECO:0008006" key="3">
    <source>
        <dbReference type="Google" id="ProtNLM"/>
    </source>
</evidence>
<name>A0ABX4XND8_9LIST</name>
<organism evidence="1 2">
    <name type="scientific">Listeria newyorkensis</name>
    <dbReference type="NCBI Taxonomy" id="1497681"/>
    <lineage>
        <taxon>Bacteria</taxon>
        <taxon>Bacillati</taxon>
        <taxon>Bacillota</taxon>
        <taxon>Bacilli</taxon>
        <taxon>Bacillales</taxon>
        <taxon>Listeriaceae</taxon>
        <taxon>Listeria</taxon>
    </lineage>
</organism>
<dbReference type="PROSITE" id="PS51257">
    <property type="entry name" value="PROKAR_LIPOPROTEIN"/>
    <property type="match status" value="1"/>
</dbReference>
<evidence type="ECO:0000313" key="1">
    <source>
        <dbReference type="EMBL" id="PNP92530.1"/>
    </source>
</evidence>
<dbReference type="RefSeq" id="WP_103034862.1">
    <property type="nucleotide sequence ID" value="NZ_MPDH01000007.1"/>
</dbReference>
<proteinExistence type="predicted"/>
<comment type="caution">
    <text evidence="1">The sequence shown here is derived from an EMBL/GenBank/DDBJ whole genome shotgun (WGS) entry which is preliminary data.</text>
</comment>
<reference evidence="1 2" key="1">
    <citation type="submission" date="2016-11" db="EMBL/GenBank/DDBJ databases">
        <title>Whole Genome Sequence of Listeria newyorkensis.</title>
        <authorList>
            <person name="Frink S."/>
            <person name="Morales C."/>
            <person name="Kiang D."/>
        </authorList>
    </citation>
    <scope>NUCLEOTIDE SEQUENCE [LARGE SCALE GENOMIC DNA]</scope>
    <source>
        <strain evidence="1 2">F1604011-044</strain>
    </source>
</reference>
<keyword evidence="2" id="KW-1185">Reference proteome</keyword>
<evidence type="ECO:0000313" key="2">
    <source>
        <dbReference type="Proteomes" id="UP000236500"/>
    </source>
</evidence>
<protein>
    <recommendedName>
        <fullName evidence="3">Lipoprotein</fullName>
    </recommendedName>
</protein>
<dbReference type="Proteomes" id="UP000236500">
    <property type="component" value="Unassembled WGS sequence"/>
</dbReference>